<dbReference type="Gene3D" id="3.30.160.880">
    <property type="entry name" value="Cell division protein ZapA protomer, N-terminal domain"/>
    <property type="match status" value="1"/>
</dbReference>
<evidence type="ECO:0000313" key="1">
    <source>
        <dbReference type="EMBL" id="ETD72403.1"/>
    </source>
</evidence>
<dbReference type="AlphaFoldDB" id="V8G8W1"/>
<keyword evidence="1" id="KW-0132">Cell division</keyword>
<proteinExistence type="predicted"/>
<dbReference type="Pfam" id="PF05164">
    <property type="entry name" value="ZapA"/>
    <property type="match status" value="1"/>
</dbReference>
<comment type="caution">
    <text evidence="1">The sequence shown here is derived from an EMBL/GenBank/DDBJ whole genome shotgun (WGS) entry which is preliminary data.</text>
</comment>
<dbReference type="Proteomes" id="UP000018766">
    <property type="component" value="Unassembled WGS sequence"/>
</dbReference>
<dbReference type="GO" id="GO:0051301">
    <property type="term" value="P:cell division"/>
    <property type="evidence" value="ECO:0007669"/>
    <property type="project" value="UniProtKB-KW"/>
</dbReference>
<dbReference type="RefSeq" id="WP_023950259.1">
    <property type="nucleotide sequence ID" value="NZ_AYSV01000067.1"/>
</dbReference>
<dbReference type="EMBL" id="AYSV01000067">
    <property type="protein sequence ID" value="ETD72403.1"/>
    <property type="molecule type" value="Genomic_DNA"/>
</dbReference>
<dbReference type="SUPFAM" id="SSF102829">
    <property type="entry name" value="Cell division protein ZapA-like"/>
    <property type="match status" value="1"/>
</dbReference>
<name>V8G8W1_9BURK</name>
<evidence type="ECO:0000313" key="2">
    <source>
        <dbReference type="Proteomes" id="UP000018766"/>
    </source>
</evidence>
<gene>
    <name evidence="1" type="ORF">V757_04670</name>
</gene>
<organism evidence="1 2">
    <name type="scientific">Pelistega indica</name>
    <dbReference type="NCBI Taxonomy" id="1414851"/>
    <lineage>
        <taxon>Bacteria</taxon>
        <taxon>Pseudomonadati</taxon>
        <taxon>Pseudomonadota</taxon>
        <taxon>Betaproteobacteria</taxon>
        <taxon>Burkholderiales</taxon>
        <taxon>Alcaligenaceae</taxon>
        <taxon>Pelistega</taxon>
    </lineage>
</organism>
<dbReference type="InterPro" id="IPR042233">
    <property type="entry name" value="Cell_div_ZapA_N"/>
</dbReference>
<reference evidence="1 2" key="1">
    <citation type="submission" date="2013-11" db="EMBL/GenBank/DDBJ databases">
        <title>Genomic analysis of Pelistega sp. HM-7.</title>
        <authorList>
            <person name="Kumbhare S.V."/>
            <person name="Shetty S.A."/>
            <person name="Sharma O."/>
            <person name="Dhotre D.P."/>
        </authorList>
    </citation>
    <scope>NUCLEOTIDE SEQUENCE [LARGE SCALE GENOMIC DNA]</scope>
    <source>
        <strain evidence="1 2">HM-7</strain>
    </source>
</reference>
<dbReference type="OrthoDB" id="5297208at2"/>
<dbReference type="InterPro" id="IPR036192">
    <property type="entry name" value="Cell_div_ZapA-like_sf"/>
</dbReference>
<dbReference type="InterPro" id="IPR007838">
    <property type="entry name" value="Cell_div_ZapA-like"/>
</dbReference>
<keyword evidence="1" id="KW-0131">Cell cycle</keyword>
<sequence length="102" mass="11180">MERVEVSILDRSLTLSVDSSEREKLIASVKHADQLMQQIKAASPSLSPERIAIMASIKLASDLMSMESGDGPFKGVQFGEFQSKINDINALLDQSIDELKSI</sequence>
<protein>
    <submittedName>
        <fullName evidence="1">Cell division protein ZapA</fullName>
    </submittedName>
</protein>
<accession>V8G8W1</accession>
<keyword evidence="2" id="KW-1185">Reference proteome</keyword>